<dbReference type="Proteomes" id="UP000528322">
    <property type="component" value="Unassembled WGS sequence"/>
</dbReference>
<dbReference type="InterPro" id="IPR038157">
    <property type="entry name" value="FeoA_core_dom"/>
</dbReference>
<organism evidence="3 4">
    <name type="scientific">Desulfurispira natronophila</name>
    <dbReference type="NCBI Taxonomy" id="682562"/>
    <lineage>
        <taxon>Bacteria</taxon>
        <taxon>Pseudomonadati</taxon>
        <taxon>Chrysiogenota</taxon>
        <taxon>Chrysiogenia</taxon>
        <taxon>Chrysiogenales</taxon>
        <taxon>Chrysiogenaceae</taxon>
        <taxon>Desulfurispira</taxon>
    </lineage>
</organism>
<accession>A0A7W7Y6A0</accession>
<evidence type="ECO:0000256" key="1">
    <source>
        <dbReference type="ARBA" id="ARBA00023004"/>
    </source>
</evidence>
<evidence type="ECO:0000313" key="3">
    <source>
        <dbReference type="EMBL" id="MBB5022512.1"/>
    </source>
</evidence>
<reference evidence="3 4" key="1">
    <citation type="submission" date="2020-08" db="EMBL/GenBank/DDBJ databases">
        <title>Genomic Encyclopedia of Type Strains, Phase IV (KMG-IV): sequencing the most valuable type-strain genomes for metagenomic binning, comparative biology and taxonomic classification.</title>
        <authorList>
            <person name="Goeker M."/>
        </authorList>
    </citation>
    <scope>NUCLEOTIDE SEQUENCE [LARGE SCALE GENOMIC DNA]</scope>
    <source>
        <strain evidence="3 4">DSM 22071</strain>
    </source>
</reference>
<proteinExistence type="predicted"/>
<dbReference type="AlphaFoldDB" id="A0A7W7Y6A0"/>
<dbReference type="GO" id="GO:0046914">
    <property type="term" value="F:transition metal ion binding"/>
    <property type="evidence" value="ECO:0007669"/>
    <property type="project" value="InterPro"/>
</dbReference>
<feature type="domain" description="Ferrous iron transporter FeoA-like" evidence="2">
    <location>
        <begin position="4"/>
        <end position="72"/>
    </location>
</feature>
<comment type="caution">
    <text evidence="3">The sequence shown here is derived from an EMBL/GenBank/DDBJ whole genome shotgun (WGS) entry which is preliminary data.</text>
</comment>
<evidence type="ECO:0000259" key="2">
    <source>
        <dbReference type="SMART" id="SM00899"/>
    </source>
</evidence>
<dbReference type="InterPro" id="IPR007167">
    <property type="entry name" value="Fe-transptr_FeoA-like"/>
</dbReference>
<dbReference type="RefSeq" id="WP_183733154.1">
    <property type="nucleotide sequence ID" value="NZ_JACHID010000012.1"/>
</dbReference>
<evidence type="ECO:0000313" key="4">
    <source>
        <dbReference type="Proteomes" id="UP000528322"/>
    </source>
</evidence>
<name>A0A7W7Y6A0_9BACT</name>
<dbReference type="InterPro" id="IPR008988">
    <property type="entry name" value="Transcriptional_repressor_C"/>
</dbReference>
<dbReference type="SUPFAM" id="SSF50037">
    <property type="entry name" value="C-terminal domain of transcriptional repressors"/>
    <property type="match status" value="1"/>
</dbReference>
<sequence>MITSSLYSANGLSSYTLTAIPTHPLLSSLGLRQGSQVSIVSRQPLGGPIVIRLGQRCLAIARDIAEQIQIQETAR</sequence>
<keyword evidence="4" id="KW-1185">Reference proteome</keyword>
<keyword evidence="1" id="KW-0408">Iron</keyword>
<dbReference type="SMART" id="SM00899">
    <property type="entry name" value="FeoA"/>
    <property type="match status" value="1"/>
</dbReference>
<gene>
    <name evidence="3" type="ORF">HNR37_001850</name>
</gene>
<protein>
    <submittedName>
        <fullName evidence="3">Ferrous iron transport protein A</fullName>
    </submittedName>
</protein>
<dbReference type="EMBL" id="JACHID010000012">
    <property type="protein sequence ID" value="MBB5022512.1"/>
    <property type="molecule type" value="Genomic_DNA"/>
</dbReference>
<dbReference type="Pfam" id="PF04023">
    <property type="entry name" value="FeoA"/>
    <property type="match status" value="1"/>
</dbReference>
<dbReference type="Gene3D" id="2.30.30.90">
    <property type="match status" value="1"/>
</dbReference>